<evidence type="ECO:0000313" key="2">
    <source>
        <dbReference type="EMBL" id="MFC3811195.1"/>
    </source>
</evidence>
<dbReference type="EMBL" id="JBHRYQ010000001">
    <property type="protein sequence ID" value="MFC3811195.1"/>
    <property type="molecule type" value="Genomic_DNA"/>
</dbReference>
<gene>
    <name evidence="2" type="primary">udk</name>
    <name evidence="2" type="ORF">ACFOOI_11060</name>
</gene>
<organism evidence="2 3">
    <name type="scientific">Lacihabitans lacunae</name>
    <dbReference type="NCBI Taxonomy" id="1028214"/>
    <lineage>
        <taxon>Bacteria</taxon>
        <taxon>Pseudomonadati</taxon>
        <taxon>Bacteroidota</taxon>
        <taxon>Cytophagia</taxon>
        <taxon>Cytophagales</taxon>
        <taxon>Leadbetterellaceae</taxon>
        <taxon>Lacihabitans</taxon>
    </lineage>
</organism>
<feature type="domain" description="Phosphoribulokinase/uridine kinase" evidence="1">
    <location>
        <begin position="6"/>
        <end position="185"/>
    </location>
</feature>
<proteinExistence type="predicted"/>
<accession>A0ABV7YXZ6</accession>
<reference evidence="3" key="1">
    <citation type="journal article" date="2019" name="Int. J. Syst. Evol. Microbiol.">
        <title>The Global Catalogue of Microorganisms (GCM) 10K type strain sequencing project: providing services to taxonomists for standard genome sequencing and annotation.</title>
        <authorList>
            <consortium name="The Broad Institute Genomics Platform"/>
            <consortium name="The Broad Institute Genome Sequencing Center for Infectious Disease"/>
            <person name="Wu L."/>
            <person name="Ma J."/>
        </authorList>
    </citation>
    <scope>NUCLEOTIDE SEQUENCE [LARGE SCALE GENOMIC DNA]</scope>
    <source>
        <strain evidence="3">CECT 7956</strain>
    </source>
</reference>
<dbReference type="SUPFAM" id="SSF52540">
    <property type="entry name" value="P-loop containing nucleoside triphosphate hydrolases"/>
    <property type="match status" value="1"/>
</dbReference>
<dbReference type="NCBIfam" id="NF004018">
    <property type="entry name" value="PRK05480.1"/>
    <property type="match status" value="1"/>
</dbReference>
<dbReference type="Gene3D" id="3.40.50.300">
    <property type="entry name" value="P-loop containing nucleotide triphosphate hydrolases"/>
    <property type="match status" value="1"/>
</dbReference>
<dbReference type="RefSeq" id="WP_379837990.1">
    <property type="nucleotide sequence ID" value="NZ_JBHRYQ010000001.1"/>
</dbReference>
<dbReference type="GO" id="GO:0004849">
    <property type="term" value="F:uridine kinase activity"/>
    <property type="evidence" value="ECO:0007669"/>
    <property type="project" value="UniProtKB-EC"/>
</dbReference>
<keyword evidence="2" id="KW-0808">Transferase</keyword>
<comment type="caution">
    <text evidence="2">The sequence shown here is derived from an EMBL/GenBank/DDBJ whole genome shotgun (WGS) entry which is preliminary data.</text>
</comment>
<evidence type="ECO:0000259" key="1">
    <source>
        <dbReference type="Pfam" id="PF00485"/>
    </source>
</evidence>
<dbReference type="EC" id="2.7.1.48" evidence="2"/>
<dbReference type="PANTHER" id="PTHR10285">
    <property type="entry name" value="URIDINE KINASE"/>
    <property type="match status" value="1"/>
</dbReference>
<dbReference type="InterPro" id="IPR027417">
    <property type="entry name" value="P-loop_NTPase"/>
</dbReference>
<dbReference type="PRINTS" id="PR00988">
    <property type="entry name" value="URIDINKINASE"/>
</dbReference>
<evidence type="ECO:0000313" key="3">
    <source>
        <dbReference type="Proteomes" id="UP001595616"/>
    </source>
</evidence>
<sequence>MKKPYIIGITGGSASGKTFFLHSLLSHFTRDEVCLISQDNYYKDIDQVPIDINGIENFDLPESIDFKLFAEHINLLKAGKTVLKKEYVFNNTAIEPSILEFRPAPIIVVEGIFVFHDFFVSKLLDLKVFIDAAEHIKIRRRIIRDNNERGYDLEDVLYRWENHVAPTYERFIKPTKQDADIIINNNQHFENGLQILTSYLKTILEKE</sequence>
<protein>
    <submittedName>
        <fullName evidence="2">Uridine kinase</fullName>
        <ecNumber evidence="2">2.7.1.48</ecNumber>
    </submittedName>
</protein>
<dbReference type="Proteomes" id="UP001595616">
    <property type="component" value="Unassembled WGS sequence"/>
</dbReference>
<keyword evidence="3" id="KW-1185">Reference proteome</keyword>
<keyword evidence="2" id="KW-0418">Kinase</keyword>
<dbReference type="InterPro" id="IPR006083">
    <property type="entry name" value="PRK/URK"/>
</dbReference>
<name>A0ABV7YXZ6_9BACT</name>
<dbReference type="Pfam" id="PF00485">
    <property type="entry name" value="PRK"/>
    <property type="match status" value="1"/>
</dbReference>